<evidence type="ECO:0000256" key="4">
    <source>
        <dbReference type="ARBA" id="ARBA00023295"/>
    </source>
</evidence>
<proteinExistence type="predicted"/>
<dbReference type="InterPro" id="IPR038417">
    <property type="entry name" value="Alpga-gal_N_sf"/>
</dbReference>
<dbReference type="PRINTS" id="PR00743">
    <property type="entry name" value="GLHYDRLASE36"/>
</dbReference>
<dbReference type="PANTHER" id="PTHR43053">
    <property type="entry name" value="GLYCOSIDASE FAMILY 31"/>
    <property type="match status" value="1"/>
</dbReference>
<protein>
    <recommendedName>
        <fullName evidence="2">alpha-galactosidase</fullName>
        <ecNumber evidence="2">3.2.1.22</ecNumber>
    </recommendedName>
</protein>
<reference evidence="7 8" key="1">
    <citation type="submission" date="2018-11" db="EMBL/GenBank/DDBJ databases">
        <title>Trebonia kvetii gen.nov., sp.nov., a novel acidophilic actinobacterium, and proposal of the new actinobacterial family Treboniaceae fam. nov.</title>
        <authorList>
            <person name="Rapoport D."/>
            <person name="Sagova-Mareckova M."/>
            <person name="Sedlacek I."/>
            <person name="Provaznik J."/>
            <person name="Kralova S."/>
            <person name="Pavlinic D."/>
            <person name="Benes V."/>
            <person name="Kopecky J."/>
        </authorList>
    </citation>
    <scope>NUCLEOTIDE SEQUENCE [LARGE SCALE GENOMIC DNA]</scope>
    <source>
        <strain evidence="7 8">15Tr583</strain>
    </source>
</reference>
<keyword evidence="3" id="KW-0378">Hydrolase</keyword>
<dbReference type="EMBL" id="RPFW01000001">
    <property type="protein sequence ID" value="TVZ06664.1"/>
    <property type="molecule type" value="Genomic_DNA"/>
</dbReference>
<evidence type="ECO:0000313" key="8">
    <source>
        <dbReference type="Proteomes" id="UP000460272"/>
    </source>
</evidence>
<gene>
    <name evidence="7" type="ORF">EAS64_04585</name>
</gene>
<dbReference type="PROSITE" id="PS00512">
    <property type="entry name" value="ALPHA_GALACTOSIDASE"/>
    <property type="match status" value="1"/>
</dbReference>
<dbReference type="Pfam" id="PF16875">
    <property type="entry name" value="Glyco_hydro_36N"/>
    <property type="match status" value="1"/>
</dbReference>
<dbReference type="Pfam" id="PF02065">
    <property type="entry name" value="Melibiase"/>
    <property type="match status" value="1"/>
</dbReference>
<dbReference type="InterPro" id="IPR031705">
    <property type="entry name" value="Glyco_hydro_36_C"/>
</dbReference>
<comment type="catalytic activity">
    <reaction evidence="1">
        <text>Hydrolysis of terminal, non-reducing alpha-D-galactose residues in alpha-D-galactosides, including galactose oligosaccharides, galactomannans and galactolipids.</text>
        <dbReference type="EC" id="3.2.1.22"/>
    </reaction>
</comment>
<evidence type="ECO:0000259" key="6">
    <source>
        <dbReference type="Pfam" id="PF16875"/>
    </source>
</evidence>
<dbReference type="GO" id="GO:0016052">
    <property type="term" value="P:carbohydrate catabolic process"/>
    <property type="evidence" value="ECO:0007669"/>
    <property type="project" value="InterPro"/>
</dbReference>
<dbReference type="RefSeq" id="WP_145851417.1">
    <property type="nucleotide sequence ID" value="NZ_RPFW01000001.1"/>
</dbReference>
<dbReference type="Gene3D" id="3.20.20.70">
    <property type="entry name" value="Aldolase class I"/>
    <property type="match status" value="1"/>
</dbReference>
<dbReference type="Pfam" id="PF16874">
    <property type="entry name" value="Glyco_hydro_36C"/>
    <property type="match status" value="1"/>
</dbReference>
<dbReference type="InterPro" id="IPR013785">
    <property type="entry name" value="Aldolase_TIM"/>
</dbReference>
<dbReference type="OrthoDB" id="9758822at2"/>
<dbReference type="InterPro" id="IPR017853">
    <property type="entry name" value="GH"/>
</dbReference>
<feature type="domain" description="Glycosyl hydrolase family 36 N-terminal" evidence="6">
    <location>
        <begin position="67"/>
        <end position="262"/>
    </location>
</feature>
<sequence>MPATSSPPPDLTAMRSVTPANGPLLIAALDPPAGTGLILFPRPGSLPAVWAGPVPSAGLDPADAVALLAAARPCTLLPEHGLGWFGRPALSGYRLDAGSCPVAGRDWSPLFRPSGIESDGRRAVVRAEDVAAGLRLVTEAEAVQGGAIRVRHTLENTGAQPYVVDRLEVVFPLPARVGEVLDFTGRQTAERIPQRHQLGDGLWLREGRRGHTGHDSATVGVAGEPGFGFGHGEVYGVHVAWSGNTVHRVERLPSSLLELEGGEPHRLLPGLTTIGGGELPLPGEITLAQGEAYTTPWVFLAASRNGLDGLAAQFHDYLRSLPAHPRTQRPVTLNVWEAVYFRHDFATLAQLADIAAGIGVERYVLDDGWFTGRRSDRAGLGDWQVDEAVWPGGLHRLADHVRARGMQFGLWFEPEMVNPDSELYRAHPDWILSAGGRVPPLQRHQLVLDLTRPEVADYLFGEISAVLSQYPISYVKWDCNRDVIDAGSGMHAGAPAAHAQVLAVYALMDRLRQQYPDVEWEACAAGGGRIDLAILERFQRVWPSDMTDAQARQSIQRWTAQLVPPEYLGAHVSAPFSHQTGRYMPLSLRCATALFGHMGIEWDITQASSEELDQLAAWIELHKAHRDLIHSGRVVRLDTGDDTAWMHGVVAADQSTALMCYVQLDVPRHDQAVAMRIPGLDPARRYQATDVTPGHEAGLVNDLASGVEASGAALAEIGLAIPPQRPLTAAIILIQG</sequence>
<dbReference type="InterPro" id="IPR000111">
    <property type="entry name" value="Glyco_hydro_27/36_CS"/>
</dbReference>
<dbReference type="EC" id="3.2.1.22" evidence="2"/>
<dbReference type="Proteomes" id="UP000460272">
    <property type="component" value="Unassembled WGS sequence"/>
</dbReference>
<feature type="domain" description="Glycosyl hydrolase family 36 C-terminal" evidence="5">
    <location>
        <begin position="643"/>
        <end position="733"/>
    </location>
</feature>
<dbReference type="PANTHER" id="PTHR43053:SF3">
    <property type="entry name" value="ALPHA-GALACTOSIDASE C-RELATED"/>
    <property type="match status" value="1"/>
</dbReference>
<dbReference type="Gene3D" id="2.70.98.60">
    <property type="entry name" value="alpha-galactosidase from lactobacil brevis"/>
    <property type="match status" value="1"/>
</dbReference>
<dbReference type="GO" id="GO:0004557">
    <property type="term" value="F:alpha-galactosidase activity"/>
    <property type="evidence" value="ECO:0007669"/>
    <property type="project" value="UniProtKB-EC"/>
</dbReference>
<dbReference type="SUPFAM" id="SSF51445">
    <property type="entry name" value="(Trans)glycosidases"/>
    <property type="match status" value="1"/>
</dbReference>
<comment type="caution">
    <text evidence="7">The sequence shown here is derived from an EMBL/GenBank/DDBJ whole genome shotgun (WGS) entry which is preliminary data.</text>
</comment>
<evidence type="ECO:0000259" key="5">
    <source>
        <dbReference type="Pfam" id="PF16874"/>
    </source>
</evidence>
<dbReference type="InterPro" id="IPR050985">
    <property type="entry name" value="Alpha-glycosidase_related"/>
</dbReference>
<evidence type="ECO:0000313" key="7">
    <source>
        <dbReference type="EMBL" id="TVZ06664.1"/>
    </source>
</evidence>
<evidence type="ECO:0000256" key="2">
    <source>
        <dbReference type="ARBA" id="ARBA00012755"/>
    </source>
</evidence>
<dbReference type="CDD" id="cd14791">
    <property type="entry name" value="GH36"/>
    <property type="match status" value="1"/>
</dbReference>
<organism evidence="7 8">
    <name type="scientific">Trebonia kvetii</name>
    <dbReference type="NCBI Taxonomy" id="2480626"/>
    <lineage>
        <taxon>Bacteria</taxon>
        <taxon>Bacillati</taxon>
        <taxon>Actinomycetota</taxon>
        <taxon>Actinomycetes</taxon>
        <taxon>Streptosporangiales</taxon>
        <taxon>Treboniaceae</taxon>
        <taxon>Trebonia</taxon>
    </lineage>
</organism>
<dbReference type="InterPro" id="IPR013780">
    <property type="entry name" value="Glyco_hydro_b"/>
</dbReference>
<dbReference type="InterPro" id="IPR002252">
    <property type="entry name" value="Glyco_hydro_36"/>
</dbReference>
<dbReference type="AlphaFoldDB" id="A0A6P2C5K2"/>
<accession>A0A6P2C5K2</accession>
<dbReference type="InterPro" id="IPR031704">
    <property type="entry name" value="Glyco_hydro_36_N"/>
</dbReference>
<evidence type="ECO:0000256" key="1">
    <source>
        <dbReference type="ARBA" id="ARBA00001255"/>
    </source>
</evidence>
<dbReference type="Gene3D" id="2.60.40.1180">
    <property type="entry name" value="Golgi alpha-mannosidase II"/>
    <property type="match status" value="1"/>
</dbReference>
<dbReference type="FunFam" id="3.20.20.70:FF:000118">
    <property type="entry name" value="Alpha-galactosidase"/>
    <property type="match status" value="1"/>
</dbReference>
<keyword evidence="8" id="KW-1185">Reference proteome</keyword>
<evidence type="ECO:0000256" key="3">
    <source>
        <dbReference type="ARBA" id="ARBA00022801"/>
    </source>
</evidence>
<name>A0A6P2C5K2_9ACTN</name>
<keyword evidence="4" id="KW-0326">Glycosidase</keyword>